<dbReference type="OrthoDB" id="10621240at2759"/>
<keyword evidence="3" id="KW-1185">Reference proteome</keyword>
<name>A0A4Y2V6Z3_ARAVE</name>
<feature type="region of interest" description="Disordered" evidence="1">
    <location>
        <begin position="23"/>
        <end position="102"/>
    </location>
</feature>
<organism evidence="2 3">
    <name type="scientific">Araneus ventricosus</name>
    <name type="common">Orbweaver spider</name>
    <name type="synonym">Epeira ventricosa</name>
    <dbReference type="NCBI Taxonomy" id="182803"/>
    <lineage>
        <taxon>Eukaryota</taxon>
        <taxon>Metazoa</taxon>
        <taxon>Ecdysozoa</taxon>
        <taxon>Arthropoda</taxon>
        <taxon>Chelicerata</taxon>
        <taxon>Arachnida</taxon>
        <taxon>Araneae</taxon>
        <taxon>Araneomorphae</taxon>
        <taxon>Entelegynae</taxon>
        <taxon>Araneoidea</taxon>
        <taxon>Araneidae</taxon>
        <taxon>Araneus</taxon>
    </lineage>
</organism>
<feature type="compositionally biased region" description="Polar residues" evidence="1">
    <location>
        <begin position="23"/>
        <end position="42"/>
    </location>
</feature>
<dbReference type="EMBL" id="BGPR01043705">
    <property type="protein sequence ID" value="GBO20338.1"/>
    <property type="molecule type" value="Genomic_DNA"/>
</dbReference>
<evidence type="ECO:0000313" key="3">
    <source>
        <dbReference type="Proteomes" id="UP000499080"/>
    </source>
</evidence>
<dbReference type="Proteomes" id="UP000499080">
    <property type="component" value="Unassembled WGS sequence"/>
</dbReference>
<accession>A0A4Y2V6Z3</accession>
<feature type="compositionally biased region" description="Basic and acidic residues" evidence="1">
    <location>
        <begin position="91"/>
        <end position="102"/>
    </location>
</feature>
<sequence>MKAIQRASGLELAFEYRYKRANNSSKNDNTSYSGSIHPSRLSSFPALPFPVTANERTDSSGLSGTRAQLRYCISRLQSPARHSPSAPARGANERADKYCTLH</sequence>
<proteinExistence type="predicted"/>
<reference evidence="2 3" key="1">
    <citation type="journal article" date="2019" name="Sci. Rep.">
        <title>Orb-weaving spider Araneus ventricosus genome elucidates the spidroin gene catalogue.</title>
        <authorList>
            <person name="Kono N."/>
            <person name="Nakamura H."/>
            <person name="Ohtoshi R."/>
            <person name="Moran D.A.P."/>
            <person name="Shinohara A."/>
            <person name="Yoshida Y."/>
            <person name="Fujiwara M."/>
            <person name="Mori M."/>
            <person name="Tomita M."/>
            <person name="Arakawa K."/>
        </authorList>
    </citation>
    <scope>NUCLEOTIDE SEQUENCE [LARGE SCALE GENOMIC DNA]</scope>
</reference>
<dbReference type="AlphaFoldDB" id="A0A4Y2V6Z3"/>
<comment type="caution">
    <text evidence="2">The sequence shown here is derived from an EMBL/GenBank/DDBJ whole genome shotgun (WGS) entry which is preliminary data.</text>
</comment>
<protein>
    <submittedName>
        <fullName evidence="2">Uncharacterized protein</fullName>
    </submittedName>
</protein>
<gene>
    <name evidence="2" type="ORF">AVEN_25037_1</name>
</gene>
<evidence type="ECO:0000256" key="1">
    <source>
        <dbReference type="SAM" id="MobiDB-lite"/>
    </source>
</evidence>
<evidence type="ECO:0000313" key="2">
    <source>
        <dbReference type="EMBL" id="GBO20338.1"/>
    </source>
</evidence>